<dbReference type="InterPro" id="IPR006070">
    <property type="entry name" value="Sua5-like_dom"/>
</dbReference>
<dbReference type="OrthoDB" id="9814580at2"/>
<name>A0A4R6XZP4_9GAMM</name>
<dbReference type="GO" id="GO:0005524">
    <property type="term" value="F:ATP binding"/>
    <property type="evidence" value="ECO:0007669"/>
    <property type="project" value="UniProtKB-UniRule"/>
</dbReference>
<evidence type="ECO:0000259" key="10">
    <source>
        <dbReference type="PROSITE" id="PS51163"/>
    </source>
</evidence>
<dbReference type="HAMAP" id="MF_01852">
    <property type="entry name" value="TsaC"/>
    <property type="match status" value="1"/>
</dbReference>
<reference evidence="11 12" key="1">
    <citation type="submission" date="2019-03" db="EMBL/GenBank/DDBJ databases">
        <title>Genomic Encyclopedia of Type Strains, Phase IV (KMG-IV): sequencing the most valuable type-strain genomes for metagenomic binning, comparative biology and taxonomic classification.</title>
        <authorList>
            <person name="Goeker M."/>
        </authorList>
    </citation>
    <scope>NUCLEOTIDE SEQUENCE [LARGE SCALE GENOMIC DNA]</scope>
    <source>
        <strain evidence="11 12">DSM 25488</strain>
    </source>
</reference>
<dbReference type="GO" id="GO:0061710">
    <property type="term" value="F:L-threonylcarbamoyladenylate synthase"/>
    <property type="evidence" value="ECO:0007669"/>
    <property type="project" value="UniProtKB-EC"/>
</dbReference>
<evidence type="ECO:0000256" key="9">
    <source>
        <dbReference type="HAMAP-Rule" id="MF_01852"/>
    </source>
</evidence>
<dbReference type="Gene3D" id="3.90.870.10">
    <property type="entry name" value="DHBP synthase"/>
    <property type="match status" value="1"/>
</dbReference>
<feature type="domain" description="YrdC-like" evidence="10">
    <location>
        <begin position="5"/>
        <end position="185"/>
    </location>
</feature>
<dbReference type="EC" id="2.7.7.87" evidence="9"/>
<dbReference type="PROSITE" id="PS51163">
    <property type="entry name" value="YRDC"/>
    <property type="match status" value="1"/>
</dbReference>
<protein>
    <recommendedName>
        <fullName evidence="9">Threonylcarbamoyl-AMP synthase</fullName>
        <shortName evidence="9">TC-AMP synthase</shortName>
        <ecNumber evidence="9">2.7.7.87</ecNumber>
    </recommendedName>
    <alternativeName>
        <fullName evidence="9">L-threonylcarbamoyladenylate synthase</fullName>
    </alternativeName>
    <alternativeName>
        <fullName evidence="9">t(6)A37 threonylcarbamoyladenosine biosynthesis protein TsaC</fullName>
    </alternativeName>
    <alternativeName>
        <fullName evidence="9">tRNA threonylcarbamoyladenosine biosynthesis protein TsaC</fullName>
    </alternativeName>
</protein>
<comment type="subcellular location">
    <subcellularLocation>
        <location evidence="1 9">Cytoplasm</location>
    </subcellularLocation>
</comment>
<dbReference type="RefSeq" id="WP_099017601.1">
    <property type="nucleotide sequence ID" value="NZ_NIHB01000001.1"/>
</dbReference>
<dbReference type="PANTHER" id="PTHR17490:SF18">
    <property type="entry name" value="THREONYLCARBAMOYL-AMP SYNTHASE"/>
    <property type="match status" value="1"/>
</dbReference>
<keyword evidence="12" id="KW-1185">Reference proteome</keyword>
<proteinExistence type="inferred from homology"/>
<evidence type="ECO:0000256" key="3">
    <source>
        <dbReference type="ARBA" id="ARBA00022679"/>
    </source>
</evidence>
<comment type="similarity">
    <text evidence="9">Belongs to the SUA5 family. TsaC subfamily.</text>
</comment>
<accession>A0A4R6XZP4</accession>
<dbReference type="PANTHER" id="PTHR17490">
    <property type="entry name" value="SUA5"/>
    <property type="match status" value="1"/>
</dbReference>
<comment type="function">
    <text evidence="9">Required for the formation of a threonylcarbamoyl group on adenosine at position 37 (t(6)A37) in tRNAs that read codons beginning with adenine. Catalyzes the conversion of L-threonine, HCO(3)(-)/CO(2) and ATP to give threonylcarbamoyl-AMP (TC-AMP) as the acyladenylate intermediate, with the release of diphosphate.</text>
</comment>
<dbReference type="GO" id="GO:0003725">
    <property type="term" value="F:double-stranded RNA binding"/>
    <property type="evidence" value="ECO:0007669"/>
    <property type="project" value="InterPro"/>
</dbReference>
<dbReference type="Proteomes" id="UP000295724">
    <property type="component" value="Unassembled WGS sequence"/>
</dbReference>
<dbReference type="GO" id="GO:0002949">
    <property type="term" value="P:tRNA threonylcarbamoyladenosine modification"/>
    <property type="evidence" value="ECO:0007669"/>
    <property type="project" value="UniProtKB-UniRule"/>
</dbReference>
<dbReference type="EMBL" id="SNZB01000001">
    <property type="protein sequence ID" value="TDR23787.1"/>
    <property type="molecule type" value="Genomic_DNA"/>
</dbReference>
<keyword evidence="4 9" id="KW-0819">tRNA processing</keyword>
<comment type="catalytic activity">
    <reaction evidence="8 9">
        <text>L-threonine + hydrogencarbonate + ATP = L-threonylcarbamoyladenylate + diphosphate + H2O</text>
        <dbReference type="Rhea" id="RHEA:36407"/>
        <dbReference type="ChEBI" id="CHEBI:15377"/>
        <dbReference type="ChEBI" id="CHEBI:17544"/>
        <dbReference type="ChEBI" id="CHEBI:30616"/>
        <dbReference type="ChEBI" id="CHEBI:33019"/>
        <dbReference type="ChEBI" id="CHEBI:57926"/>
        <dbReference type="ChEBI" id="CHEBI:73682"/>
        <dbReference type="EC" id="2.7.7.87"/>
    </reaction>
</comment>
<gene>
    <name evidence="9" type="primary">tsaC</name>
    <name evidence="11" type="ORF">C8D91_0653</name>
</gene>
<sequence>MAEIGDSIEQAVLAINHGGTVVYPTEGVFGLGCDFRNEQSVHKILKLKQRSVDKGLVLIASHVQQILPLIQPENRSDLARALKTWPGHHTWIFPKSKSVPAWISGEFQTVAVRVSAHPAVKMLCDQLNSALVSTSANKSNQSTPSTIAEQTQLWGDAVDYYLDLPLGGSNQPSSIQLASNGSAIR</sequence>
<evidence type="ECO:0000256" key="4">
    <source>
        <dbReference type="ARBA" id="ARBA00022694"/>
    </source>
</evidence>
<evidence type="ECO:0000313" key="12">
    <source>
        <dbReference type="Proteomes" id="UP000295724"/>
    </source>
</evidence>
<organism evidence="11 12">
    <name type="scientific">Marinicella litoralis</name>
    <dbReference type="NCBI Taxonomy" id="644220"/>
    <lineage>
        <taxon>Bacteria</taxon>
        <taxon>Pseudomonadati</taxon>
        <taxon>Pseudomonadota</taxon>
        <taxon>Gammaproteobacteria</taxon>
        <taxon>Lysobacterales</taxon>
        <taxon>Marinicellaceae</taxon>
        <taxon>Marinicella</taxon>
    </lineage>
</organism>
<evidence type="ECO:0000256" key="5">
    <source>
        <dbReference type="ARBA" id="ARBA00022695"/>
    </source>
</evidence>
<dbReference type="AlphaFoldDB" id="A0A4R6XZP4"/>
<comment type="caution">
    <text evidence="11">The sequence shown here is derived from an EMBL/GenBank/DDBJ whole genome shotgun (WGS) entry which is preliminary data.</text>
</comment>
<dbReference type="SUPFAM" id="SSF55821">
    <property type="entry name" value="YrdC/RibB"/>
    <property type="match status" value="1"/>
</dbReference>
<dbReference type="GO" id="GO:0005737">
    <property type="term" value="C:cytoplasm"/>
    <property type="evidence" value="ECO:0007669"/>
    <property type="project" value="UniProtKB-SubCell"/>
</dbReference>
<evidence type="ECO:0000313" key="11">
    <source>
        <dbReference type="EMBL" id="TDR23787.1"/>
    </source>
</evidence>
<evidence type="ECO:0000256" key="1">
    <source>
        <dbReference type="ARBA" id="ARBA00004496"/>
    </source>
</evidence>
<dbReference type="Pfam" id="PF01300">
    <property type="entry name" value="Sua5_yciO_yrdC"/>
    <property type="match status" value="1"/>
</dbReference>
<dbReference type="GO" id="GO:0000049">
    <property type="term" value="F:tRNA binding"/>
    <property type="evidence" value="ECO:0007669"/>
    <property type="project" value="TreeGrafter"/>
</dbReference>
<dbReference type="GO" id="GO:0006450">
    <property type="term" value="P:regulation of translational fidelity"/>
    <property type="evidence" value="ECO:0007669"/>
    <property type="project" value="TreeGrafter"/>
</dbReference>
<keyword evidence="5 9" id="KW-0548">Nucleotidyltransferase</keyword>
<evidence type="ECO:0000256" key="2">
    <source>
        <dbReference type="ARBA" id="ARBA00022490"/>
    </source>
</evidence>
<keyword evidence="7 9" id="KW-0067">ATP-binding</keyword>
<dbReference type="InterPro" id="IPR017945">
    <property type="entry name" value="DHBP_synth_RibB-like_a/b_dom"/>
</dbReference>
<keyword evidence="3 9" id="KW-0808">Transferase</keyword>
<evidence type="ECO:0000256" key="6">
    <source>
        <dbReference type="ARBA" id="ARBA00022741"/>
    </source>
</evidence>
<dbReference type="InterPro" id="IPR023535">
    <property type="entry name" value="TC-AMP_synthase"/>
</dbReference>
<keyword evidence="2 9" id="KW-0963">Cytoplasm</keyword>
<evidence type="ECO:0000256" key="7">
    <source>
        <dbReference type="ARBA" id="ARBA00022840"/>
    </source>
</evidence>
<keyword evidence="6 9" id="KW-0547">Nucleotide-binding</keyword>
<dbReference type="InterPro" id="IPR050156">
    <property type="entry name" value="TC-AMP_synthase_SUA5"/>
</dbReference>
<evidence type="ECO:0000256" key="8">
    <source>
        <dbReference type="ARBA" id="ARBA00048366"/>
    </source>
</evidence>